<dbReference type="RefSeq" id="XP_030948099.1">
    <property type="nucleotide sequence ID" value="XM_031092239.1"/>
</dbReference>
<dbReference type="OrthoDB" id="1933492at2759"/>
<feature type="signal peptide" evidence="6">
    <location>
        <begin position="1"/>
        <end position="27"/>
    </location>
</feature>
<evidence type="ECO:0000256" key="6">
    <source>
        <dbReference type="SAM" id="SignalP"/>
    </source>
</evidence>
<evidence type="ECO:0000313" key="9">
    <source>
        <dbReference type="Proteomes" id="UP000594261"/>
    </source>
</evidence>
<dbReference type="PROSITE" id="PS00196">
    <property type="entry name" value="COPPER_BLUE"/>
    <property type="match status" value="1"/>
</dbReference>
<evidence type="ECO:0000256" key="3">
    <source>
        <dbReference type="ARBA" id="ARBA00022982"/>
    </source>
</evidence>
<dbReference type="PROSITE" id="PS51485">
    <property type="entry name" value="PHYTOCYANIN"/>
    <property type="match status" value="1"/>
</dbReference>
<dbReference type="InParanoid" id="A0A7N2N3Z2"/>
<dbReference type="CDD" id="cd11014">
    <property type="entry name" value="Mavicyanin"/>
    <property type="match status" value="1"/>
</dbReference>
<reference evidence="8" key="2">
    <citation type="submission" date="2021-01" db="UniProtKB">
        <authorList>
            <consortium name="EnsemblPlants"/>
        </authorList>
    </citation>
    <scope>IDENTIFICATION</scope>
</reference>
<proteinExistence type="predicted"/>
<dbReference type="InterPro" id="IPR041845">
    <property type="entry name" value="Mavicyanin"/>
</dbReference>
<gene>
    <name evidence="8" type="primary">LOC115972091</name>
</gene>
<keyword evidence="1" id="KW-0813">Transport</keyword>
<dbReference type="FunFam" id="2.60.40.420:FF:000003">
    <property type="entry name" value="Blue copper"/>
    <property type="match status" value="1"/>
</dbReference>
<dbReference type="EMBL" id="LRBV02000012">
    <property type="status" value="NOT_ANNOTATED_CDS"/>
    <property type="molecule type" value="Genomic_DNA"/>
</dbReference>
<keyword evidence="5" id="KW-0325">Glycoprotein</keyword>
<dbReference type="GO" id="GO:0046872">
    <property type="term" value="F:metal ion binding"/>
    <property type="evidence" value="ECO:0007669"/>
    <property type="project" value="UniProtKB-KW"/>
</dbReference>
<evidence type="ECO:0000256" key="1">
    <source>
        <dbReference type="ARBA" id="ARBA00022448"/>
    </source>
</evidence>
<feature type="chain" id="PRO_5029757912" description="Phytocyanin domain-containing protein" evidence="6">
    <location>
        <begin position="28"/>
        <end position="182"/>
    </location>
</feature>
<keyword evidence="4" id="KW-0186">Copper</keyword>
<dbReference type="GO" id="GO:0005886">
    <property type="term" value="C:plasma membrane"/>
    <property type="evidence" value="ECO:0007669"/>
    <property type="project" value="TreeGrafter"/>
</dbReference>
<dbReference type="PANTHER" id="PTHR33021:SF356">
    <property type="entry name" value="MAVICYANIN"/>
    <property type="match status" value="1"/>
</dbReference>
<dbReference type="SUPFAM" id="SSF49503">
    <property type="entry name" value="Cupredoxins"/>
    <property type="match status" value="1"/>
</dbReference>
<evidence type="ECO:0000256" key="2">
    <source>
        <dbReference type="ARBA" id="ARBA00022723"/>
    </source>
</evidence>
<dbReference type="InterPro" id="IPR003245">
    <property type="entry name" value="Phytocyanin_dom"/>
</dbReference>
<feature type="domain" description="Phytocyanin" evidence="7">
    <location>
        <begin position="28"/>
        <end position="129"/>
    </location>
</feature>
<dbReference type="GeneID" id="115972091"/>
<name>A0A7N2N3Z2_QUELO</name>
<dbReference type="InterPro" id="IPR008972">
    <property type="entry name" value="Cupredoxin"/>
</dbReference>
<dbReference type="Gene3D" id="2.60.40.420">
    <property type="entry name" value="Cupredoxins - blue copper proteins"/>
    <property type="match status" value="1"/>
</dbReference>
<dbReference type="PROSITE" id="PS51257">
    <property type="entry name" value="PROKAR_LIPOPROTEIN"/>
    <property type="match status" value="1"/>
</dbReference>
<evidence type="ECO:0000256" key="5">
    <source>
        <dbReference type="ARBA" id="ARBA00023180"/>
    </source>
</evidence>
<keyword evidence="2" id="KW-0479">Metal-binding</keyword>
<dbReference type="GO" id="GO:0009055">
    <property type="term" value="F:electron transfer activity"/>
    <property type="evidence" value="ECO:0007669"/>
    <property type="project" value="InterPro"/>
</dbReference>
<dbReference type="EnsemblPlants" id="QL12p021651:mrna">
    <property type="protein sequence ID" value="QL12p021651:mrna"/>
    <property type="gene ID" value="QL12p021651"/>
</dbReference>
<reference evidence="8 9" key="1">
    <citation type="journal article" date="2016" name="G3 (Bethesda)">
        <title>First Draft Assembly and Annotation of the Genome of a California Endemic Oak Quercus lobata Nee (Fagaceae).</title>
        <authorList>
            <person name="Sork V.L."/>
            <person name="Fitz-Gibbon S.T."/>
            <person name="Puiu D."/>
            <person name="Crepeau M."/>
            <person name="Gugger P.F."/>
            <person name="Sherman R."/>
            <person name="Stevens K."/>
            <person name="Langley C.H."/>
            <person name="Pellegrini M."/>
            <person name="Salzberg S.L."/>
        </authorList>
    </citation>
    <scope>NUCLEOTIDE SEQUENCE [LARGE SCALE GENOMIC DNA]</scope>
    <source>
        <strain evidence="8 9">cv. SW786</strain>
    </source>
</reference>
<dbReference type="Pfam" id="PF02298">
    <property type="entry name" value="Cu_bind_like"/>
    <property type="match status" value="1"/>
</dbReference>
<dbReference type="AlphaFoldDB" id="A0A7N2N3Z2"/>
<dbReference type="PANTHER" id="PTHR33021">
    <property type="entry name" value="BLUE COPPER PROTEIN"/>
    <property type="match status" value="1"/>
</dbReference>
<keyword evidence="9" id="KW-1185">Reference proteome</keyword>
<evidence type="ECO:0000259" key="7">
    <source>
        <dbReference type="PROSITE" id="PS51485"/>
    </source>
</evidence>
<dbReference type="Proteomes" id="UP000594261">
    <property type="component" value="Chromosome 12"/>
</dbReference>
<keyword evidence="6" id="KW-0732">Signal</keyword>
<evidence type="ECO:0000256" key="4">
    <source>
        <dbReference type="ARBA" id="ARBA00023008"/>
    </source>
</evidence>
<organism evidence="8 9">
    <name type="scientific">Quercus lobata</name>
    <name type="common">Valley oak</name>
    <dbReference type="NCBI Taxonomy" id="97700"/>
    <lineage>
        <taxon>Eukaryota</taxon>
        <taxon>Viridiplantae</taxon>
        <taxon>Streptophyta</taxon>
        <taxon>Embryophyta</taxon>
        <taxon>Tracheophyta</taxon>
        <taxon>Spermatophyta</taxon>
        <taxon>Magnoliopsida</taxon>
        <taxon>eudicotyledons</taxon>
        <taxon>Gunneridae</taxon>
        <taxon>Pentapetalae</taxon>
        <taxon>rosids</taxon>
        <taxon>fabids</taxon>
        <taxon>Fagales</taxon>
        <taxon>Fagaceae</taxon>
        <taxon>Quercus</taxon>
    </lineage>
</organism>
<dbReference type="OMA" id="MAFAKNS"/>
<accession>A0A7N2N3Z2</accession>
<dbReference type="KEGG" id="qlo:115972091"/>
<dbReference type="InterPro" id="IPR028871">
    <property type="entry name" value="BlueCu_1_BS"/>
</dbReference>
<evidence type="ECO:0000313" key="8">
    <source>
        <dbReference type="EnsemblPlants" id="QL12p021651:mrna"/>
    </source>
</evidence>
<dbReference type="InterPro" id="IPR039391">
    <property type="entry name" value="Phytocyanin-like"/>
</dbReference>
<keyword evidence="3" id="KW-0249">Electron transport</keyword>
<protein>
    <recommendedName>
        <fullName evidence="7">Phytocyanin domain-containing protein</fullName>
    </recommendedName>
</protein>
<dbReference type="Gramene" id="QL12p021651:mrna">
    <property type="protein sequence ID" value="QL12p021651:mrna"/>
    <property type="gene ID" value="QL12p021651"/>
</dbReference>
<sequence>MALVAKRELACFFLMMMIMAFSGACMAATYIVGDSAGWTIQIPVDYTKWSSTNNFHVGDKIVFTYNKQFHNVLQVTHQNFQSCNATSPIASYTSGSDSITLKSPGNFYYLCGVPGHCQAGQKVPIKVIRASARSPSLAPSESALSGSPSAFIAPSPSPSSAPIIQSSKFWLAVTALAFYLIG</sequence>